<proteinExistence type="predicted"/>
<evidence type="ECO:0000256" key="1">
    <source>
        <dbReference type="SAM" id="MobiDB-lite"/>
    </source>
</evidence>
<protein>
    <submittedName>
        <fullName evidence="2">Uncharacterized protein</fullName>
    </submittedName>
</protein>
<reference evidence="2" key="1">
    <citation type="submission" date="2014-05" db="EMBL/GenBank/DDBJ databases">
        <title>The transcriptome of the halophilic microalga Tetraselmis sp. GSL018 isolated from the Great Salt Lake, Utah.</title>
        <authorList>
            <person name="Jinkerson R.E."/>
            <person name="D'Adamo S."/>
            <person name="Posewitz M.C."/>
        </authorList>
    </citation>
    <scope>NUCLEOTIDE SEQUENCE</scope>
    <source>
        <strain evidence="2">GSL018</strain>
    </source>
</reference>
<organism evidence="2">
    <name type="scientific">Tetraselmis sp. GSL018</name>
    <dbReference type="NCBI Taxonomy" id="582737"/>
    <lineage>
        <taxon>Eukaryota</taxon>
        <taxon>Viridiplantae</taxon>
        <taxon>Chlorophyta</taxon>
        <taxon>core chlorophytes</taxon>
        <taxon>Chlorodendrophyceae</taxon>
        <taxon>Chlorodendrales</taxon>
        <taxon>Chlorodendraceae</taxon>
        <taxon>Tetraselmis</taxon>
    </lineage>
</organism>
<gene>
    <name evidence="2" type="ORF">TSPGSL018_27642</name>
</gene>
<feature type="non-terminal residue" evidence="2">
    <location>
        <position position="334"/>
    </location>
</feature>
<sequence>MPSDAPHSRSGSSGGTAGPSCTEAPGEFARSLQEALATAKRDVSGVTAAQLRLGCAVLCTLAFGLGVWGASRSIVVASSWAAGLAGELAGSADNVLAYLVLFTYFQLVPALQEKVMLYGTPVAVTVRLLLCSAAAKGSAVLIALRATAAPLLLLLGWQSFASSSRPLRQVRRSPGAQGGEEKEGGGLLLSARAAADKGRSTQRREAQQLSRRARLRALETRMAWGPPRWRGRGRAIGRRSPPPPAAARTEGLLRLRVVLASPSNCPLPNACGSFPAGKGLRCSHQTSAASLATPPAFEGLSQALPHPPCAALCPTPHPPSRSGRTEIRIALSPR</sequence>
<evidence type="ECO:0000313" key="2">
    <source>
        <dbReference type="EMBL" id="JAC60915.1"/>
    </source>
</evidence>
<name>A0A061QR29_9CHLO</name>
<dbReference type="AlphaFoldDB" id="A0A061QR29"/>
<accession>A0A061QR29</accession>
<feature type="region of interest" description="Disordered" evidence="1">
    <location>
        <begin position="1"/>
        <end position="23"/>
    </location>
</feature>
<dbReference type="EMBL" id="GBEZ01026279">
    <property type="protein sequence ID" value="JAC60915.1"/>
    <property type="molecule type" value="Transcribed_RNA"/>
</dbReference>